<dbReference type="Proteomes" id="UP000565724">
    <property type="component" value="Unassembled WGS sequence"/>
</dbReference>
<protein>
    <submittedName>
        <fullName evidence="3">Uncharacterized protein</fullName>
    </submittedName>
</protein>
<dbReference type="EMBL" id="JABMCI010000063">
    <property type="protein sequence ID" value="NUU17639.1"/>
    <property type="molecule type" value="Genomic_DNA"/>
</dbReference>
<keyword evidence="4" id="KW-1185">Reference proteome</keyword>
<evidence type="ECO:0000256" key="2">
    <source>
        <dbReference type="SAM" id="Phobius"/>
    </source>
</evidence>
<dbReference type="RefSeq" id="WP_175347598.1">
    <property type="nucleotide sequence ID" value="NZ_JABMCI010000063.1"/>
</dbReference>
<feature type="transmembrane region" description="Helical" evidence="2">
    <location>
        <begin position="21"/>
        <end position="38"/>
    </location>
</feature>
<evidence type="ECO:0000256" key="1">
    <source>
        <dbReference type="SAM" id="MobiDB-lite"/>
    </source>
</evidence>
<keyword evidence="2" id="KW-0472">Membrane</keyword>
<gene>
    <name evidence="3" type="ORF">HP550_10315</name>
</gene>
<sequence length="121" mass="13348">MPRSAPTDRVAYRHLLRRSRWLTATVAVPFALLATELISRALSDDPSTHASAAFVFFQLGVYSILAGVALWFTWRRSFRARPVVLAHDAQPGTIMGVPELDAPAGRHSTLSGSAEPPPRRW</sequence>
<reference evidence="3 4" key="1">
    <citation type="submission" date="2020-05" db="EMBL/GenBank/DDBJ databases">
        <title>Genome Sequencing of Type Strains.</title>
        <authorList>
            <person name="Lemaire J.F."/>
            <person name="Inderbitzin P."/>
            <person name="Gregorio O.A."/>
            <person name="Collins S.B."/>
            <person name="Wespe N."/>
            <person name="Knight-Connoni V."/>
        </authorList>
    </citation>
    <scope>NUCLEOTIDE SEQUENCE [LARGE SCALE GENOMIC DNA]</scope>
    <source>
        <strain evidence="3 4">ATCC 25174</strain>
    </source>
</reference>
<proteinExistence type="predicted"/>
<evidence type="ECO:0000313" key="4">
    <source>
        <dbReference type="Proteomes" id="UP000565724"/>
    </source>
</evidence>
<accession>A0A7Y6A0S3</accession>
<organism evidence="3 4">
    <name type="scientific">Cellulomonas humilata</name>
    <dbReference type="NCBI Taxonomy" id="144055"/>
    <lineage>
        <taxon>Bacteria</taxon>
        <taxon>Bacillati</taxon>
        <taxon>Actinomycetota</taxon>
        <taxon>Actinomycetes</taxon>
        <taxon>Micrococcales</taxon>
        <taxon>Cellulomonadaceae</taxon>
        <taxon>Cellulomonas</taxon>
    </lineage>
</organism>
<evidence type="ECO:0000313" key="3">
    <source>
        <dbReference type="EMBL" id="NUU17639.1"/>
    </source>
</evidence>
<feature type="region of interest" description="Disordered" evidence="1">
    <location>
        <begin position="96"/>
        <end position="121"/>
    </location>
</feature>
<feature type="transmembrane region" description="Helical" evidence="2">
    <location>
        <begin position="50"/>
        <end position="72"/>
    </location>
</feature>
<name>A0A7Y6A0S3_9CELL</name>
<dbReference type="AlphaFoldDB" id="A0A7Y6A0S3"/>
<comment type="caution">
    <text evidence="3">The sequence shown here is derived from an EMBL/GenBank/DDBJ whole genome shotgun (WGS) entry which is preliminary data.</text>
</comment>
<keyword evidence="2" id="KW-0812">Transmembrane</keyword>
<keyword evidence="2" id="KW-1133">Transmembrane helix</keyword>